<sequence>MSNPSTSQTSVPLPSFQDILKDLSALNAAHISLLVNADEQQTTPPISSHAKLEKFKASTEKNPREQGVIENGFEVAVDYITMHQQLAKSRDEIKTLQGRTGTLERELSEVRETIAVNAI</sequence>
<organism evidence="2 3">
    <name type="scientific">Lunasporangiospora selenospora</name>
    <dbReference type="NCBI Taxonomy" id="979761"/>
    <lineage>
        <taxon>Eukaryota</taxon>
        <taxon>Fungi</taxon>
        <taxon>Fungi incertae sedis</taxon>
        <taxon>Mucoromycota</taxon>
        <taxon>Mortierellomycotina</taxon>
        <taxon>Mortierellomycetes</taxon>
        <taxon>Mortierellales</taxon>
        <taxon>Mortierellaceae</taxon>
        <taxon>Lunasporangiospora</taxon>
    </lineage>
</organism>
<proteinExistence type="predicted"/>
<dbReference type="OrthoDB" id="2383224at2759"/>
<dbReference type="AlphaFoldDB" id="A0A9P6G0U5"/>
<protein>
    <submittedName>
        <fullName evidence="2">Uncharacterized protein</fullName>
    </submittedName>
</protein>
<dbReference type="Proteomes" id="UP000780801">
    <property type="component" value="Unassembled WGS sequence"/>
</dbReference>
<evidence type="ECO:0000256" key="1">
    <source>
        <dbReference type="SAM" id="MobiDB-lite"/>
    </source>
</evidence>
<comment type="caution">
    <text evidence="2">The sequence shown here is derived from an EMBL/GenBank/DDBJ whole genome shotgun (WGS) entry which is preliminary data.</text>
</comment>
<reference evidence="2" key="1">
    <citation type="journal article" date="2020" name="Fungal Divers.">
        <title>Resolving the Mortierellaceae phylogeny through synthesis of multi-gene phylogenetics and phylogenomics.</title>
        <authorList>
            <person name="Vandepol N."/>
            <person name="Liber J."/>
            <person name="Desiro A."/>
            <person name="Na H."/>
            <person name="Kennedy M."/>
            <person name="Barry K."/>
            <person name="Grigoriev I.V."/>
            <person name="Miller A.N."/>
            <person name="O'Donnell K."/>
            <person name="Stajich J.E."/>
            <person name="Bonito G."/>
        </authorList>
    </citation>
    <scope>NUCLEOTIDE SEQUENCE</scope>
    <source>
        <strain evidence="2">KOD1015</strain>
    </source>
</reference>
<name>A0A9P6G0U5_9FUNG</name>
<feature type="compositionally biased region" description="Basic and acidic residues" evidence="1">
    <location>
        <begin position="50"/>
        <end position="64"/>
    </location>
</feature>
<evidence type="ECO:0000313" key="3">
    <source>
        <dbReference type="Proteomes" id="UP000780801"/>
    </source>
</evidence>
<evidence type="ECO:0000313" key="2">
    <source>
        <dbReference type="EMBL" id="KAF9584301.1"/>
    </source>
</evidence>
<feature type="region of interest" description="Disordered" evidence="1">
    <location>
        <begin position="39"/>
        <end position="66"/>
    </location>
</feature>
<gene>
    <name evidence="2" type="ORF">BGW38_006931</name>
</gene>
<dbReference type="EMBL" id="JAABOA010000449">
    <property type="protein sequence ID" value="KAF9584301.1"/>
    <property type="molecule type" value="Genomic_DNA"/>
</dbReference>
<keyword evidence="3" id="KW-1185">Reference proteome</keyword>
<accession>A0A9P6G0U5</accession>